<dbReference type="Proteomes" id="UP000234254">
    <property type="component" value="Unassembled WGS sequence"/>
</dbReference>
<feature type="signal peptide" evidence="1">
    <location>
        <begin position="1"/>
        <end position="21"/>
    </location>
</feature>
<dbReference type="AlphaFoldDB" id="A0A2I1D584"/>
<sequence>MSLKTTLTTLLALALTSSALAAPPDLTKRASETIYLSNCVTTGAAYSKSGMFYYSASEDSQNGASPSSGNYATVNDGSLVGWEGATVSGTFGSGVTFTSKIEGGAHAAYSYSGSGSNGYRNFACYRDNERLLFTGSEKWGKCYSVYYCL</sequence>
<organism evidence="2 3">
    <name type="scientific">Aspergillus campestris (strain IBT 28561)</name>
    <dbReference type="NCBI Taxonomy" id="1392248"/>
    <lineage>
        <taxon>Eukaryota</taxon>
        <taxon>Fungi</taxon>
        <taxon>Dikarya</taxon>
        <taxon>Ascomycota</taxon>
        <taxon>Pezizomycotina</taxon>
        <taxon>Eurotiomycetes</taxon>
        <taxon>Eurotiomycetidae</taxon>
        <taxon>Eurotiales</taxon>
        <taxon>Aspergillaceae</taxon>
        <taxon>Aspergillus</taxon>
        <taxon>Aspergillus subgen. Circumdati</taxon>
    </lineage>
</organism>
<accession>A0A2I1D584</accession>
<name>A0A2I1D584_ASPC2</name>
<comment type="caution">
    <text evidence="2">The sequence shown here is derived from an EMBL/GenBank/DDBJ whole genome shotgun (WGS) entry which is preliminary data.</text>
</comment>
<dbReference type="OrthoDB" id="291007at2759"/>
<reference evidence="2" key="1">
    <citation type="submission" date="2016-12" db="EMBL/GenBank/DDBJ databases">
        <title>The genomes of Aspergillus section Nigri reveals drivers in fungal speciation.</title>
        <authorList>
            <consortium name="DOE Joint Genome Institute"/>
            <person name="Vesth T.C."/>
            <person name="Nybo J."/>
            <person name="Theobald S."/>
            <person name="Brandl J."/>
            <person name="Frisvad J.C."/>
            <person name="Nielsen K.F."/>
            <person name="Lyhne E.K."/>
            <person name="Kogle M.E."/>
            <person name="Kuo A."/>
            <person name="Riley R."/>
            <person name="Clum A."/>
            <person name="Nolan M."/>
            <person name="Lipzen A."/>
            <person name="Salamov A."/>
            <person name="Henrissat B."/>
            <person name="Wiebenga A."/>
            <person name="De vries R.P."/>
            <person name="Grigoriev I.V."/>
            <person name="Mortensen U.H."/>
            <person name="Andersen M.R."/>
            <person name="Baker S.E."/>
        </authorList>
    </citation>
    <scope>NUCLEOTIDE SEQUENCE</scope>
    <source>
        <strain evidence="2">IBT 28561</strain>
    </source>
</reference>
<feature type="chain" id="PRO_5014161336" evidence="1">
    <location>
        <begin position="22"/>
        <end position="149"/>
    </location>
</feature>
<keyword evidence="1" id="KW-0732">Signal</keyword>
<dbReference type="VEuPathDB" id="FungiDB:P168DRAFT_318072"/>
<dbReference type="RefSeq" id="XP_024693630.1">
    <property type="nucleotide sequence ID" value="XM_024840172.1"/>
</dbReference>
<evidence type="ECO:0000256" key="1">
    <source>
        <dbReference type="SAM" id="SignalP"/>
    </source>
</evidence>
<protein>
    <submittedName>
        <fullName evidence="2">Uncharacterized protein</fullName>
    </submittedName>
</protein>
<evidence type="ECO:0000313" key="2">
    <source>
        <dbReference type="EMBL" id="PKY05036.1"/>
    </source>
</evidence>
<dbReference type="EMBL" id="MSFM01000005">
    <property type="protein sequence ID" value="PKY05036.1"/>
    <property type="molecule type" value="Genomic_DNA"/>
</dbReference>
<gene>
    <name evidence="2" type="ORF">P168DRAFT_318072</name>
</gene>
<dbReference type="GeneID" id="36547696"/>
<keyword evidence="3" id="KW-1185">Reference proteome</keyword>
<evidence type="ECO:0000313" key="3">
    <source>
        <dbReference type="Proteomes" id="UP000234254"/>
    </source>
</evidence>
<proteinExistence type="predicted"/>